<proteinExistence type="predicted"/>
<dbReference type="AlphaFoldDB" id="R7SVB8"/>
<evidence type="ECO:0000256" key="1">
    <source>
        <dbReference type="SAM" id="MobiDB-lite"/>
    </source>
</evidence>
<dbReference type="GeneID" id="18839351"/>
<dbReference type="HOGENOM" id="CLU_526775_0_0_1"/>
<dbReference type="OMA" id="QFGEAMS"/>
<reference evidence="2 3" key="1">
    <citation type="journal article" date="2012" name="Science">
        <title>The Paleozoic origin of enzymatic lignin decomposition reconstructed from 31 fungal genomes.</title>
        <authorList>
            <person name="Floudas D."/>
            <person name="Binder M."/>
            <person name="Riley R."/>
            <person name="Barry K."/>
            <person name="Blanchette R.A."/>
            <person name="Henrissat B."/>
            <person name="Martinez A.T."/>
            <person name="Otillar R."/>
            <person name="Spatafora J.W."/>
            <person name="Yadav J.S."/>
            <person name="Aerts A."/>
            <person name="Benoit I."/>
            <person name="Boyd A."/>
            <person name="Carlson A."/>
            <person name="Copeland A."/>
            <person name="Coutinho P.M."/>
            <person name="de Vries R.P."/>
            <person name="Ferreira P."/>
            <person name="Findley K."/>
            <person name="Foster B."/>
            <person name="Gaskell J."/>
            <person name="Glotzer D."/>
            <person name="Gorecki P."/>
            <person name="Heitman J."/>
            <person name="Hesse C."/>
            <person name="Hori C."/>
            <person name="Igarashi K."/>
            <person name="Jurgens J.A."/>
            <person name="Kallen N."/>
            <person name="Kersten P."/>
            <person name="Kohler A."/>
            <person name="Kuees U."/>
            <person name="Kumar T.K.A."/>
            <person name="Kuo A."/>
            <person name="LaButti K."/>
            <person name="Larrondo L.F."/>
            <person name="Lindquist E."/>
            <person name="Ling A."/>
            <person name="Lombard V."/>
            <person name="Lucas S."/>
            <person name="Lundell T."/>
            <person name="Martin R."/>
            <person name="McLaughlin D.J."/>
            <person name="Morgenstern I."/>
            <person name="Morin E."/>
            <person name="Murat C."/>
            <person name="Nagy L.G."/>
            <person name="Nolan M."/>
            <person name="Ohm R.A."/>
            <person name="Patyshakuliyeva A."/>
            <person name="Rokas A."/>
            <person name="Ruiz-Duenas F.J."/>
            <person name="Sabat G."/>
            <person name="Salamov A."/>
            <person name="Samejima M."/>
            <person name="Schmutz J."/>
            <person name="Slot J.C."/>
            <person name="St John F."/>
            <person name="Stenlid J."/>
            <person name="Sun H."/>
            <person name="Sun S."/>
            <person name="Syed K."/>
            <person name="Tsang A."/>
            <person name="Wiebenga A."/>
            <person name="Young D."/>
            <person name="Pisabarro A."/>
            <person name="Eastwood D.C."/>
            <person name="Martin F."/>
            <person name="Cullen D."/>
            <person name="Grigoriev I.V."/>
            <person name="Hibbett D.S."/>
        </authorList>
    </citation>
    <scope>NUCLEOTIDE SEQUENCE [LARGE SCALE GENOMIC DNA]</scope>
    <source>
        <strain evidence="2 3">LYAD-421 SS1</strain>
    </source>
</reference>
<feature type="compositionally biased region" description="Acidic residues" evidence="1">
    <location>
        <begin position="455"/>
        <end position="503"/>
    </location>
</feature>
<evidence type="ECO:0000313" key="2">
    <source>
        <dbReference type="EMBL" id="EJF60016.1"/>
    </source>
</evidence>
<organism evidence="2 3">
    <name type="scientific">Dichomitus squalens (strain LYAD-421)</name>
    <name type="common">Western red white-rot fungus</name>
    <dbReference type="NCBI Taxonomy" id="732165"/>
    <lineage>
        <taxon>Eukaryota</taxon>
        <taxon>Fungi</taxon>
        <taxon>Dikarya</taxon>
        <taxon>Basidiomycota</taxon>
        <taxon>Agaricomycotina</taxon>
        <taxon>Agaricomycetes</taxon>
        <taxon>Polyporales</taxon>
        <taxon>Polyporaceae</taxon>
        <taxon>Dichomitus</taxon>
    </lineage>
</organism>
<protein>
    <recommendedName>
        <fullName evidence="4">F-box domain-containing protein</fullName>
    </recommendedName>
</protein>
<dbReference type="KEGG" id="dsq:DICSQDRAFT_171503"/>
<feature type="region of interest" description="Disordered" evidence="1">
    <location>
        <begin position="449"/>
        <end position="517"/>
    </location>
</feature>
<evidence type="ECO:0008006" key="4">
    <source>
        <dbReference type="Google" id="ProtNLM"/>
    </source>
</evidence>
<name>R7SVB8_DICSQ</name>
<dbReference type="Proteomes" id="UP000053319">
    <property type="component" value="Unassembled WGS sequence"/>
</dbReference>
<dbReference type="RefSeq" id="XP_007367229.1">
    <property type="nucleotide sequence ID" value="XM_007367167.1"/>
</dbReference>
<dbReference type="EMBL" id="JH719419">
    <property type="protein sequence ID" value="EJF60016.1"/>
    <property type="molecule type" value="Genomic_DNA"/>
</dbReference>
<accession>R7SVB8</accession>
<evidence type="ECO:0000313" key="3">
    <source>
        <dbReference type="Proteomes" id="UP000053319"/>
    </source>
</evidence>
<sequence>MFIRAEHSTRMPFLRHLSLAIHPPSAELSSALKDLLLELAPLGRIQSLRIAPSEAYISSDPELAGALTALSSLTHLEFRGAKAISCGVLDGIRSPLESVNIRLIENWERLSPDEADYDDNISCNAYDNAVDVVGHLHRFQDTLRQVELVYPLKSAPDWPALPRVELLMINYFYAPITLHYVRAFPNLVHLVVGDVIDFWGNMLHTTVHEHRECNRAQQAEYYRAWPSLRTCGGTLHALYMFALPFHIARLTIQCISRCLCGVEPAWLSAVLDDVRPSHLQLHIWPVTHLHSVWADAFRTALTGERDHPLESLHFMLRLSAADIDLKNKLLELVRGLSSLTLFSMEIICDGILEIPYFVMAAQPEDHWSRPLLGSFDPGFLFCVEDELRETDMGVVAKRFLDAVPSLKEVAIRWKGRRQLPIDVVDIRLRRRKDPVGQGEIVESEMKVLIHKEDGQGIDEEETDWESEEHEADDDDDEDYVPDDEDYDGDSDSTSGSEDEEDNDVVPGEDCQSWSAGS</sequence>
<gene>
    <name evidence="2" type="ORF">DICSQDRAFT_171503</name>
</gene>